<feature type="domain" description="Beta-lactamase-related" evidence="1">
    <location>
        <begin position="50"/>
        <end position="397"/>
    </location>
</feature>
<keyword evidence="2" id="KW-0378">Hydrolase</keyword>
<evidence type="ECO:0000259" key="1">
    <source>
        <dbReference type="Pfam" id="PF00144"/>
    </source>
</evidence>
<dbReference type="Gene3D" id="3.40.710.10">
    <property type="entry name" value="DD-peptidase/beta-lactamase superfamily"/>
    <property type="match status" value="1"/>
</dbReference>
<dbReference type="RefSeq" id="WP_043986907.1">
    <property type="nucleotide sequence ID" value="NZ_JXST01000028.1"/>
</dbReference>
<keyword evidence="3" id="KW-1185">Reference proteome</keyword>
<protein>
    <submittedName>
        <fullName evidence="2">Hydrolase</fullName>
    </submittedName>
</protein>
<dbReference type="PANTHER" id="PTHR43319">
    <property type="entry name" value="BETA-LACTAMASE-RELATED"/>
    <property type="match status" value="1"/>
</dbReference>
<dbReference type="STRING" id="280871.TL10_19075"/>
<dbReference type="PATRIC" id="fig|280871.6.peg.3948"/>
<dbReference type="PANTHER" id="PTHR43319:SF3">
    <property type="entry name" value="BETA-LACTAMASE-RELATED DOMAIN-CONTAINING PROTEIN"/>
    <property type="match status" value="1"/>
</dbReference>
<accession>A0A0D1LH97</accession>
<dbReference type="OrthoDB" id="9809635at2"/>
<evidence type="ECO:0000313" key="3">
    <source>
        <dbReference type="Proteomes" id="UP000032221"/>
    </source>
</evidence>
<dbReference type="GO" id="GO:0016787">
    <property type="term" value="F:hydrolase activity"/>
    <property type="evidence" value="ECO:0007669"/>
    <property type="project" value="UniProtKB-KW"/>
</dbReference>
<organism evidence="2 3">
    <name type="scientific">Mycolicibacterium llatzerense</name>
    <dbReference type="NCBI Taxonomy" id="280871"/>
    <lineage>
        <taxon>Bacteria</taxon>
        <taxon>Bacillati</taxon>
        <taxon>Actinomycetota</taxon>
        <taxon>Actinomycetes</taxon>
        <taxon>Mycobacteriales</taxon>
        <taxon>Mycobacteriaceae</taxon>
        <taxon>Mycolicibacterium</taxon>
    </lineage>
</organism>
<dbReference type="Proteomes" id="UP000032221">
    <property type="component" value="Unassembled WGS sequence"/>
</dbReference>
<comment type="caution">
    <text evidence="2">The sequence shown here is derived from an EMBL/GenBank/DDBJ whole genome shotgun (WGS) entry which is preliminary data.</text>
</comment>
<dbReference type="AlphaFoldDB" id="A0A0D1LH97"/>
<dbReference type="EMBL" id="JXST01000028">
    <property type="protein sequence ID" value="KIU15411.1"/>
    <property type="molecule type" value="Genomic_DNA"/>
</dbReference>
<proteinExistence type="predicted"/>
<dbReference type="InterPro" id="IPR012338">
    <property type="entry name" value="Beta-lactam/transpept-like"/>
</dbReference>
<name>A0A0D1LH97_9MYCO</name>
<dbReference type="SUPFAM" id="SSF56601">
    <property type="entry name" value="beta-lactamase/transpeptidase-like"/>
    <property type="match status" value="1"/>
</dbReference>
<gene>
    <name evidence="2" type="ORF">TL10_19075</name>
</gene>
<sequence>MFARPPFNPFRRIHVPQDLDAITTIGEESASDGGLETDQVATIWAAAQDLYRAGVHPAIQLCIRRNGVVVLDRTIGHGWGNGPLDNRDSKKVLATPNTPFCIYSASKGITATVIHLLCERGILDLSDPVAEYLPGFGRNGKHRITIAHVLAHRAGLPHLPAGLLNPELLGDRDHRLARLGDMRPVSPPGSVTAYHALTFGFLLAEVVHAATGRTIREVLAETILDPLGFRWTNYGVTSSDLPLVAPCYPTGLPLLPSLDLLSKWIYAVTLDELVEMLNSPIYLTTVLAGTNTVGTANELSRFYEILRAGGELDGVRVMQPHTIRHALIPQSRLQPDPIMCGWPVRYGYGYMLGAKRLSLFGLDTDLAFGTIGLTNNLGWADPERGISAGLITSGKPLVYPEVGRFPRLLSTIASQIPKIQT</sequence>
<dbReference type="Pfam" id="PF00144">
    <property type="entry name" value="Beta-lactamase"/>
    <property type="match status" value="1"/>
</dbReference>
<evidence type="ECO:0000313" key="2">
    <source>
        <dbReference type="EMBL" id="KIU15411.1"/>
    </source>
</evidence>
<dbReference type="InterPro" id="IPR001466">
    <property type="entry name" value="Beta-lactam-related"/>
</dbReference>
<dbReference type="InterPro" id="IPR052907">
    <property type="entry name" value="Beta-lactamase/esterase"/>
</dbReference>
<reference evidence="2 3" key="1">
    <citation type="submission" date="2015-01" db="EMBL/GenBank/DDBJ databases">
        <title>Genome sequence of Mycobacterium llatzerense and Mycobacterium immunogenum recovered from brain abscess.</title>
        <authorList>
            <person name="Greninger A.L."/>
            <person name="Langelier C."/>
            <person name="Cunningham G."/>
            <person name="Chiu C.Y."/>
            <person name="Miller S."/>
        </authorList>
    </citation>
    <scope>NUCLEOTIDE SEQUENCE [LARGE SCALE GENOMIC DNA]</scope>
    <source>
        <strain evidence="2 3">CLUC14</strain>
    </source>
</reference>